<protein>
    <recommendedName>
        <fullName evidence="4">67 kDa myosin-cross-reactive antigen family protein</fullName>
    </recommendedName>
</protein>
<evidence type="ECO:0000313" key="2">
    <source>
        <dbReference type="EMBL" id="KAJ5413644.1"/>
    </source>
</evidence>
<keyword evidence="3" id="KW-1185">Reference proteome</keyword>
<dbReference type="RefSeq" id="XP_056493500.1">
    <property type="nucleotide sequence ID" value="XM_056624918.1"/>
</dbReference>
<keyword evidence="1" id="KW-0812">Transmembrane</keyword>
<dbReference type="GO" id="GO:0050151">
    <property type="term" value="F:oleate hydratase activity"/>
    <property type="evidence" value="ECO:0007669"/>
    <property type="project" value="InterPro"/>
</dbReference>
<reference evidence="2" key="2">
    <citation type="journal article" date="2023" name="IMA Fungus">
        <title>Comparative genomic study of the Penicillium genus elucidates a diverse pangenome and 15 lateral gene transfer events.</title>
        <authorList>
            <person name="Petersen C."/>
            <person name="Sorensen T."/>
            <person name="Nielsen M.R."/>
            <person name="Sondergaard T.E."/>
            <person name="Sorensen J.L."/>
            <person name="Fitzpatrick D.A."/>
            <person name="Frisvad J.C."/>
            <person name="Nielsen K.L."/>
        </authorList>
    </citation>
    <scope>NUCLEOTIDE SEQUENCE</scope>
    <source>
        <strain evidence="2">IBT 29677</strain>
    </source>
</reference>
<dbReference type="EMBL" id="JAPZBU010000003">
    <property type="protein sequence ID" value="KAJ5413644.1"/>
    <property type="molecule type" value="Genomic_DNA"/>
</dbReference>
<dbReference type="AlphaFoldDB" id="A0A9X0BE17"/>
<feature type="transmembrane region" description="Helical" evidence="1">
    <location>
        <begin position="21"/>
        <end position="39"/>
    </location>
</feature>
<dbReference type="GeneID" id="81363898"/>
<evidence type="ECO:0008006" key="4">
    <source>
        <dbReference type="Google" id="ProtNLM"/>
    </source>
</evidence>
<sequence>MAQQHNAALVQGRRMPNKVDAWILGSSIASLAAAVHLISDANVPPSQIHILESQNGITSIGDPLNGYDHRPGCLPSFNDVCLGKLLALVPSACGSGRTVKEDIEKLHDHEGCQDVPITHILAQEDDGPKRMEIGKLGLGLKDRMKLTMLMLRSEERLTRKRIDQLFNKPFFDSIFWIVFSTIFTFQPWHSAAEFRRCLRRYFHEFRNLNTKKPLDCIQFNQFESIIMPMIQFLQNQGVDFRLCTKVTDIVTHSDRGTETVSAISILRDSFQETLNVRPDDIVIVTLGSVTSGSSSGSNKSPPPLKTMIAEDELDENWSLWLNLGTKYPSFGDPYNFCTRLTESRLETFTVTLKDAEFFDRLVKLTCDKPGIGHLISLKHSNWKISVCIPRQPFFSCQPDNVQILWGYGLCPEREGSFVKKPMLVCSGEEIMAELLWHLGFPLEPILNNSITIPSVMPRRTASLLPRIRGDRPRVILDEMTNLAAIGQFVEIPDETAVSMDYGVRGAQLAVSHLMGLPKQPEEARKRPSFPFLDLWV</sequence>
<dbReference type="InterPro" id="IPR010354">
    <property type="entry name" value="Oleate_hydratase"/>
</dbReference>
<dbReference type="InterPro" id="IPR036188">
    <property type="entry name" value="FAD/NAD-bd_sf"/>
</dbReference>
<dbReference type="Proteomes" id="UP001147747">
    <property type="component" value="Unassembled WGS sequence"/>
</dbReference>
<dbReference type="PANTHER" id="PTHR37417">
    <property type="entry name" value="67 KDA MYOSIN-CROSS-REACTIVE ANTIGEN FAMILY PROTEIN (AFU_ORTHOLOGUE AFUA_5G09970)"/>
    <property type="match status" value="1"/>
</dbReference>
<gene>
    <name evidence="2" type="ORF">N7509_000271</name>
</gene>
<evidence type="ECO:0000256" key="1">
    <source>
        <dbReference type="SAM" id="Phobius"/>
    </source>
</evidence>
<proteinExistence type="predicted"/>
<reference evidence="2" key="1">
    <citation type="submission" date="2022-12" db="EMBL/GenBank/DDBJ databases">
        <authorList>
            <person name="Petersen C."/>
        </authorList>
    </citation>
    <scope>NUCLEOTIDE SEQUENCE</scope>
    <source>
        <strain evidence="2">IBT 29677</strain>
    </source>
</reference>
<comment type="caution">
    <text evidence="2">The sequence shown here is derived from an EMBL/GenBank/DDBJ whole genome shotgun (WGS) entry which is preliminary data.</text>
</comment>
<dbReference type="PANTHER" id="PTHR37417:SF2">
    <property type="entry name" value="67 KDA MYOSIN-CROSS-REACTIVE ANTIGEN FAMILY PROTEIN (AFU_ORTHOLOGUE AFUA_5G09970)"/>
    <property type="match status" value="1"/>
</dbReference>
<evidence type="ECO:0000313" key="3">
    <source>
        <dbReference type="Proteomes" id="UP001147747"/>
    </source>
</evidence>
<organism evidence="2 3">
    <name type="scientific">Penicillium cosmopolitanum</name>
    <dbReference type="NCBI Taxonomy" id="1131564"/>
    <lineage>
        <taxon>Eukaryota</taxon>
        <taxon>Fungi</taxon>
        <taxon>Dikarya</taxon>
        <taxon>Ascomycota</taxon>
        <taxon>Pezizomycotina</taxon>
        <taxon>Eurotiomycetes</taxon>
        <taxon>Eurotiomycetidae</taxon>
        <taxon>Eurotiales</taxon>
        <taxon>Aspergillaceae</taxon>
        <taxon>Penicillium</taxon>
    </lineage>
</organism>
<name>A0A9X0BE17_9EURO</name>
<dbReference type="SUPFAM" id="SSF51905">
    <property type="entry name" value="FAD/NAD(P)-binding domain"/>
    <property type="match status" value="1"/>
</dbReference>
<keyword evidence="1" id="KW-0472">Membrane</keyword>
<dbReference type="GO" id="GO:0006631">
    <property type="term" value="P:fatty acid metabolic process"/>
    <property type="evidence" value="ECO:0007669"/>
    <property type="project" value="InterPro"/>
</dbReference>
<accession>A0A9X0BE17</accession>
<dbReference type="Gene3D" id="3.50.50.60">
    <property type="entry name" value="FAD/NAD(P)-binding domain"/>
    <property type="match status" value="3"/>
</dbReference>
<keyword evidence="1" id="KW-1133">Transmembrane helix</keyword>
<dbReference type="Pfam" id="PF06100">
    <property type="entry name" value="MCRA"/>
    <property type="match status" value="1"/>
</dbReference>
<dbReference type="OrthoDB" id="545169at2759"/>
<dbReference type="GO" id="GO:0071949">
    <property type="term" value="F:FAD binding"/>
    <property type="evidence" value="ECO:0007669"/>
    <property type="project" value="InterPro"/>
</dbReference>